<keyword evidence="4" id="KW-1185">Reference proteome</keyword>
<evidence type="ECO:0000259" key="1">
    <source>
        <dbReference type="Pfam" id="PF00501"/>
    </source>
</evidence>
<dbReference type="InterPro" id="IPR045851">
    <property type="entry name" value="AMP-bd_C_sf"/>
</dbReference>
<protein>
    <submittedName>
        <fullName evidence="3">Uncharacterized protein</fullName>
    </submittedName>
</protein>
<dbReference type="AlphaFoldDB" id="A0AAE1D5V6"/>
<dbReference type="Pfam" id="PF13193">
    <property type="entry name" value="AMP-binding_C"/>
    <property type="match status" value="1"/>
</dbReference>
<evidence type="ECO:0000313" key="3">
    <source>
        <dbReference type="EMBL" id="KAK3757950.1"/>
    </source>
</evidence>
<dbReference type="InterPro" id="IPR042099">
    <property type="entry name" value="ANL_N_sf"/>
</dbReference>
<dbReference type="PANTHER" id="PTHR42814">
    <property type="entry name" value="AMP-BINDING DOMAIN-CONTAINING PROTEIN"/>
    <property type="match status" value="1"/>
</dbReference>
<dbReference type="Proteomes" id="UP001283361">
    <property type="component" value="Unassembled WGS sequence"/>
</dbReference>
<comment type="caution">
    <text evidence="3">The sequence shown here is derived from an EMBL/GenBank/DDBJ whole genome shotgun (WGS) entry which is preliminary data.</text>
</comment>
<evidence type="ECO:0000313" key="4">
    <source>
        <dbReference type="Proteomes" id="UP001283361"/>
    </source>
</evidence>
<dbReference type="Gene3D" id="3.40.50.12780">
    <property type="entry name" value="N-terminal domain of ligase-like"/>
    <property type="match status" value="1"/>
</dbReference>
<dbReference type="InterPro" id="IPR025110">
    <property type="entry name" value="AMP-bd_C"/>
</dbReference>
<dbReference type="SUPFAM" id="SSF56801">
    <property type="entry name" value="Acetyl-CoA synthetase-like"/>
    <property type="match status" value="1"/>
</dbReference>
<reference evidence="3" key="1">
    <citation type="journal article" date="2023" name="G3 (Bethesda)">
        <title>A reference genome for the long-term kleptoplast-retaining sea slug Elysia crispata morphotype clarki.</title>
        <authorList>
            <person name="Eastman K.E."/>
            <person name="Pendleton A.L."/>
            <person name="Shaikh M.A."/>
            <person name="Suttiyut T."/>
            <person name="Ogas R."/>
            <person name="Tomko P."/>
            <person name="Gavelis G."/>
            <person name="Widhalm J.R."/>
            <person name="Wisecaver J.H."/>
        </authorList>
    </citation>
    <scope>NUCLEOTIDE SEQUENCE</scope>
    <source>
        <strain evidence="3">ECLA1</strain>
    </source>
</reference>
<accession>A0AAE1D5V6</accession>
<dbReference type="InterPro" id="IPR000873">
    <property type="entry name" value="AMP-dep_synth/lig_dom"/>
</dbReference>
<evidence type="ECO:0000259" key="2">
    <source>
        <dbReference type="Pfam" id="PF13193"/>
    </source>
</evidence>
<organism evidence="3 4">
    <name type="scientific">Elysia crispata</name>
    <name type="common">lettuce slug</name>
    <dbReference type="NCBI Taxonomy" id="231223"/>
    <lineage>
        <taxon>Eukaryota</taxon>
        <taxon>Metazoa</taxon>
        <taxon>Spiralia</taxon>
        <taxon>Lophotrochozoa</taxon>
        <taxon>Mollusca</taxon>
        <taxon>Gastropoda</taxon>
        <taxon>Heterobranchia</taxon>
        <taxon>Euthyneura</taxon>
        <taxon>Panpulmonata</taxon>
        <taxon>Sacoglossa</taxon>
        <taxon>Placobranchoidea</taxon>
        <taxon>Plakobranchidae</taxon>
        <taxon>Elysia</taxon>
    </lineage>
</organism>
<dbReference type="EMBL" id="JAWDGP010005302">
    <property type="protein sequence ID" value="KAK3757950.1"/>
    <property type="molecule type" value="Genomic_DNA"/>
</dbReference>
<name>A0AAE1D5V6_9GAST</name>
<feature type="domain" description="AMP-dependent synthetase/ligase" evidence="1">
    <location>
        <begin position="15"/>
        <end position="395"/>
    </location>
</feature>
<dbReference type="Gene3D" id="3.30.300.30">
    <property type="match status" value="1"/>
</dbReference>
<sequence length="564" mass="63039">MKAERAATINDYLRRLAHERPDQEVIVTYNSRLERASLRAAELYALASRFAKLLKDAGLRRGEYVIISLPNSLEETVTSLGVNLAGGVSVAVEVFLNTGDTFFEVLHKTKSRFLITSRSESDMAWSLIRESTKPGAANIPLLHVTKTNRAPTLEYSFLVDRSADNNLLTLLRRQKEGYDCPYVRPEDLCVAFTTANNTSFVCLVVHTHASTIEGALQAQSHVMTGTTRFLYTKPPTWILSTPGMLLLLGVTRVRFDQWEALGEKDSYQLMVRVIEKEGVDMAFMLAAEAAKLVETWSPRPFPMIKQMVVGAMPVTAKLAARVVPGCEILTNVYASSEMQLISYNSITSADQFQDFDSGVFCKGIEGRIVDADFRDLPEDQSGRILLRSAGMFHHYEGQPDEDTQTKFTNDGYYDTGDAGCQRQDGHLLVMGRKDDMIMHNVWNVHPSWIEKHIKTHPDIQQVIVVPIPDEVNFQNICACVIRKLGGCDLTEEGVKGHFRTNYVEDEKDSICPTDVLFMDSFPESRPGRVDRKKLADYATDIILKSKIAAAGVEAIQKILNGSKN</sequence>
<feature type="domain" description="AMP-binding enzyme C-terminal" evidence="2">
    <location>
        <begin position="449"/>
        <end position="527"/>
    </location>
</feature>
<gene>
    <name evidence="3" type="ORF">RRG08_058264</name>
</gene>
<dbReference type="PANTHER" id="PTHR42814:SF3">
    <property type="entry name" value="BETA-N-ACETYLHEXOSAMINIDASE"/>
    <property type="match status" value="1"/>
</dbReference>
<dbReference type="Pfam" id="PF00501">
    <property type="entry name" value="AMP-binding"/>
    <property type="match status" value="1"/>
</dbReference>
<proteinExistence type="predicted"/>